<keyword evidence="2" id="KW-1185">Reference proteome</keyword>
<reference evidence="1 2" key="1">
    <citation type="journal article" date="2023" name="Plants (Basel)">
        <title>Bridging the Gap: Combining Genomics and Transcriptomics Approaches to Understand Stylosanthes scabra, an Orphan Legume from the Brazilian Caatinga.</title>
        <authorList>
            <person name="Ferreira-Neto J.R.C."/>
            <person name="da Silva M.D."/>
            <person name="Binneck E."/>
            <person name="de Melo N.F."/>
            <person name="da Silva R.H."/>
            <person name="de Melo A.L.T.M."/>
            <person name="Pandolfi V."/>
            <person name="Bustamante F.O."/>
            <person name="Brasileiro-Vidal A.C."/>
            <person name="Benko-Iseppon A.M."/>
        </authorList>
    </citation>
    <scope>NUCLEOTIDE SEQUENCE [LARGE SCALE GENOMIC DNA]</scope>
    <source>
        <tissue evidence="1">Leaves</tissue>
    </source>
</reference>
<proteinExistence type="predicted"/>
<evidence type="ECO:0000313" key="1">
    <source>
        <dbReference type="EMBL" id="MED6152223.1"/>
    </source>
</evidence>
<dbReference type="Proteomes" id="UP001341840">
    <property type="component" value="Unassembled WGS sequence"/>
</dbReference>
<gene>
    <name evidence="1" type="ORF">PIB30_089779</name>
</gene>
<sequence length="375" mass="43836">MDNTSFPSMLDAKGKTLPDSQHMRWKDWFSRYKFTVKHIKGNHNIIADYLSRPNKDHPPKILHIFTMNTFTFPLPDCPQDHRFYRRKANPFPFSTKPKTPEEVLNLAKQCLFYWLHKLLLVTHITADPRHFNVKMPYCVVPIIKGPIPEEMMWYIWALSAQYDYAIAVPAFTLYHLLCEQQFSGTYLDQKKQKFYCFFVLRRHFHHDRQYDTLYTRNSINIVGYSKIWPIKERDCLNTLVSHLHNCNNPGIQVIAGIEGLSLAEEEASSSQNTMQEDLNQFQTDFFTSSIIFPTPSLSQDSDPWDGPLSQNPYDYEEEPGARIYPVLSSPTHVDAAIDDDAIEEYNRGLYCQQSDDDNFAPHMEHDFADHEPIIK</sequence>
<name>A0ABU6TWF9_9FABA</name>
<comment type="caution">
    <text evidence="1">The sequence shown here is derived from an EMBL/GenBank/DDBJ whole genome shotgun (WGS) entry which is preliminary data.</text>
</comment>
<organism evidence="1 2">
    <name type="scientific">Stylosanthes scabra</name>
    <dbReference type="NCBI Taxonomy" id="79078"/>
    <lineage>
        <taxon>Eukaryota</taxon>
        <taxon>Viridiplantae</taxon>
        <taxon>Streptophyta</taxon>
        <taxon>Embryophyta</taxon>
        <taxon>Tracheophyta</taxon>
        <taxon>Spermatophyta</taxon>
        <taxon>Magnoliopsida</taxon>
        <taxon>eudicotyledons</taxon>
        <taxon>Gunneridae</taxon>
        <taxon>Pentapetalae</taxon>
        <taxon>rosids</taxon>
        <taxon>fabids</taxon>
        <taxon>Fabales</taxon>
        <taxon>Fabaceae</taxon>
        <taxon>Papilionoideae</taxon>
        <taxon>50 kb inversion clade</taxon>
        <taxon>dalbergioids sensu lato</taxon>
        <taxon>Dalbergieae</taxon>
        <taxon>Pterocarpus clade</taxon>
        <taxon>Stylosanthes</taxon>
    </lineage>
</organism>
<evidence type="ECO:0008006" key="3">
    <source>
        <dbReference type="Google" id="ProtNLM"/>
    </source>
</evidence>
<protein>
    <recommendedName>
        <fullName evidence="3">Reverse transcriptase RNase H-like domain-containing protein</fullName>
    </recommendedName>
</protein>
<evidence type="ECO:0000313" key="2">
    <source>
        <dbReference type="Proteomes" id="UP001341840"/>
    </source>
</evidence>
<dbReference type="EMBL" id="JASCZI010092317">
    <property type="protein sequence ID" value="MED6152223.1"/>
    <property type="molecule type" value="Genomic_DNA"/>
</dbReference>
<accession>A0ABU6TWF9</accession>